<evidence type="ECO:0000313" key="3">
    <source>
        <dbReference type="Proteomes" id="UP000824105"/>
    </source>
</evidence>
<organism evidence="2 3">
    <name type="scientific">Candidatus Gemmiger avistercoris</name>
    <dbReference type="NCBI Taxonomy" id="2838606"/>
    <lineage>
        <taxon>Bacteria</taxon>
        <taxon>Bacillati</taxon>
        <taxon>Bacillota</taxon>
        <taxon>Clostridia</taxon>
        <taxon>Eubacteriales</taxon>
        <taxon>Gemmiger</taxon>
    </lineage>
</organism>
<comment type="caution">
    <text evidence="2">The sequence shown here is derived from an EMBL/GenBank/DDBJ whole genome shotgun (WGS) entry which is preliminary data.</text>
</comment>
<accession>A0A9D2FJF0</accession>
<dbReference type="EMBL" id="DXBF01000054">
    <property type="protein sequence ID" value="HIZ62338.1"/>
    <property type="molecule type" value="Genomic_DNA"/>
</dbReference>
<proteinExistence type="predicted"/>
<keyword evidence="1" id="KW-0472">Membrane</keyword>
<protein>
    <submittedName>
        <fullName evidence="2">Uncharacterized protein</fullName>
    </submittedName>
</protein>
<reference evidence="2" key="2">
    <citation type="submission" date="2021-04" db="EMBL/GenBank/DDBJ databases">
        <authorList>
            <person name="Gilroy R."/>
        </authorList>
    </citation>
    <scope>NUCLEOTIDE SEQUENCE</scope>
    <source>
        <strain evidence="2">CHK188-11489</strain>
    </source>
</reference>
<keyword evidence="1" id="KW-1133">Transmembrane helix</keyword>
<dbReference type="Proteomes" id="UP000824105">
    <property type="component" value="Unassembled WGS sequence"/>
</dbReference>
<sequence>MIVASLAVMLLFRLRDPEQGGLTVGLYTVLILLCLAGCYFLVRPVVLDLPYLEQPAVTYLNALGFDVDDFSDAPTEYEISGTGLDGKDYTFSIGTDLYDSGRTIWEENHSLHAKVGYLPHTDVVMSLEYLPALDEEARALYPSSTDLPENWDSLAIQINDSVYTLPQPLSDFLDDGWTFADPADAERTLAGASEPYSDYDHISLDLVNQAEQEIDVTVYNTSEQDLPISECTVGGLYIIYGNYDFNGQQVQLPGGMMLGWSNREDVLRQYGTPSDAFDDYSLDYNVSPSHRLNLTFTDDGILDSIMIHAQEYFRSN</sequence>
<evidence type="ECO:0000256" key="1">
    <source>
        <dbReference type="SAM" id="Phobius"/>
    </source>
</evidence>
<keyword evidence="1" id="KW-0812">Transmembrane</keyword>
<gene>
    <name evidence="2" type="ORF">H9724_06180</name>
</gene>
<reference evidence="2" key="1">
    <citation type="journal article" date="2021" name="PeerJ">
        <title>Extensive microbial diversity within the chicken gut microbiome revealed by metagenomics and culture.</title>
        <authorList>
            <person name="Gilroy R."/>
            <person name="Ravi A."/>
            <person name="Getino M."/>
            <person name="Pursley I."/>
            <person name="Horton D.L."/>
            <person name="Alikhan N.F."/>
            <person name="Baker D."/>
            <person name="Gharbi K."/>
            <person name="Hall N."/>
            <person name="Watson M."/>
            <person name="Adriaenssens E.M."/>
            <person name="Foster-Nyarko E."/>
            <person name="Jarju S."/>
            <person name="Secka A."/>
            <person name="Antonio M."/>
            <person name="Oren A."/>
            <person name="Chaudhuri R.R."/>
            <person name="La Ragione R."/>
            <person name="Hildebrand F."/>
            <person name="Pallen M.J."/>
        </authorList>
    </citation>
    <scope>NUCLEOTIDE SEQUENCE</scope>
    <source>
        <strain evidence="2">CHK188-11489</strain>
    </source>
</reference>
<evidence type="ECO:0000313" key="2">
    <source>
        <dbReference type="EMBL" id="HIZ62338.1"/>
    </source>
</evidence>
<dbReference type="AlphaFoldDB" id="A0A9D2FJF0"/>
<feature type="transmembrane region" description="Helical" evidence="1">
    <location>
        <begin position="25"/>
        <end position="42"/>
    </location>
</feature>
<name>A0A9D2FJF0_9FIRM</name>